<dbReference type="AlphaFoldDB" id="Q683T1"/>
<name>Q683T1_DROME</name>
<protein>
    <submittedName>
        <fullName evidence="1">Eukaryotic initiation factor 4E-2</fullName>
    </submittedName>
</protein>
<dbReference type="OrthoDB" id="590761at2759"/>
<keyword evidence="1" id="KW-0396">Initiation factor</keyword>
<gene>
    <name evidence="2" type="primary">eIF4E1</name>
    <name evidence="2" type="synonym">eIF-4E</name>
    <name evidence="1" type="synonym">eIF4E-1,2</name>
    <name evidence="2" type="ORF">CG4035</name>
</gene>
<proteinExistence type="predicted"/>
<accession>Q683T1</accession>
<dbReference type="EMBL" id="AJ811964">
    <property type="protein sequence ID" value="CAH19166.1"/>
    <property type="molecule type" value="Genomic_DNA"/>
</dbReference>
<organism evidence="1">
    <name type="scientific">Drosophila melanogaster</name>
    <name type="common">Fruit fly</name>
    <dbReference type="NCBI Taxonomy" id="7227"/>
    <lineage>
        <taxon>Eukaryota</taxon>
        <taxon>Metazoa</taxon>
        <taxon>Ecdysozoa</taxon>
        <taxon>Arthropoda</taxon>
        <taxon>Hexapoda</taxon>
        <taxon>Insecta</taxon>
        <taxon>Pterygota</taxon>
        <taxon>Neoptera</taxon>
        <taxon>Endopterygota</taxon>
        <taxon>Diptera</taxon>
        <taxon>Brachycera</taxon>
        <taxon>Muscomorpha</taxon>
        <taxon>Ephydroidea</taxon>
        <taxon>Drosophilidae</taxon>
        <taxon>Drosophila</taxon>
        <taxon>Sophophora</taxon>
    </lineage>
</organism>
<evidence type="ECO:0000313" key="2">
    <source>
        <dbReference type="FlyBase" id="FBgn0015218"/>
    </source>
</evidence>
<reference evidence="1" key="1">
    <citation type="journal article" date="2004" name="RNA">
        <title>Internal ribosome entry site drives cap-independent translation of reaper and heat shock protein 70 mRNAs in Drosophila embryos.</title>
        <authorList>
            <person name="Hernandez G."/>
            <person name="Vazquez-Pianzola P."/>
            <person name="Sierra J.M."/>
            <person name="Rivera-Pomar R."/>
        </authorList>
    </citation>
    <scope>NUCLEOTIDE SEQUENCE</scope>
    <source>
        <strain evidence="1">Canton S</strain>
    </source>
</reference>
<dbReference type="FlyBase" id="FBgn0015218">
    <property type="gene designation" value="eIF4E1"/>
</dbReference>
<evidence type="ECO:0000313" key="1">
    <source>
        <dbReference type="EMBL" id="CAH19166.1"/>
    </source>
</evidence>
<dbReference type="GO" id="GO:0003743">
    <property type="term" value="F:translation initiation factor activity"/>
    <property type="evidence" value="ECO:0007669"/>
    <property type="project" value="UniProtKB-KW"/>
</dbReference>
<dbReference type="AGR" id="FB:FBgn0015218"/>
<sequence length="77" mass="8868">MVVLETEKVRRETASRMVSISAEPWQEQQKQGCCTRGEAIVERKSVQLAWLHHHCVHRLFFAQLLNINCTCTLLSTS</sequence>
<keyword evidence="1" id="KW-0648">Protein biosynthesis</keyword>